<keyword evidence="3" id="KW-1185">Reference proteome</keyword>
<dbReference type="PROSITE" id="PS50088">
    <property type="entry name" value="ANK_REPEAT"/>
    <property type="match status" value="1"/>
</dbReference>
<feature type="repeat" description="ANK" evidence="1">
    <location>
        <begin position="11"/>
        <end position="43"/>
    </location>
</feature>
<dbReference type="VEuPathDB" id="TrichDB:TVAGG3_0172720"/>
<sequence length="75" mass="8363">MGCNKNDKTNYNSSSLHLAAEYGHFEVVEYLISIRVNLSDKDNGGRTPLDCAKAKQNQNQNYKNIMNLLLTSGAK</sequence>
<evidence type="ECO:0000256" key="1">
    <source>
        <dbReference type="PROSITE-ProRule" id="PRU00023"/>
    </source>
</evidence>
<dbReference type="SMR" id="A2EGT1"/>
<dbReference type="AlphaFoldDB" id="A2EGT1"/>
<keyword evidence="1" id="KW-0040">ANK repeat</keyword>
<dbReference type="PANTHER" id="PTHR44207">
    <property type="entry name" value="SURFACE ANTIGEN BSPA-LIKE-RELATED"/>
    <property type="match status" value="1"/>
</dbReference>
<gene>
    <name evidence="2" type="ORF">TVAG_302560</name>
</gene>
<evidence type="ECO:0000313" key="2">
    <source>
        <dbReference type="EMBL" id="EAY08169.1"/>
    </source>
</evidence>
<dbReference type="SUPFAM" id="SSF48403">
    <property type="entry name" value="Ankyrin repeat"/>
    <property type="match status" value="1"/>
</dbReference>
<dbReference type="Pfam" id="PF12796">
    <property type="entry name" value="Ank_2"/>
    <property type="match status" value="1"/>
</dbReference>
<dbReference type="RefSeq" id="XP_001320392.1">
    <property type="nucleotide sequence ID" value="XM_001320357.1"/>
</dbReference>
<name>A2EGT1_TRIV3</name>
<dbReference type="SMART" id="SM00248">
    <property type="entry name" value="ANK"/>
    <property type="match status" value="2"/>
</dbReference>
<dbReference type="Gene3D" id="1.25.40.20">
    <property type="entry name" value="Ankyrin repeat-containing domain"/>
    <property type="match status" value="1"/>
</dbReference>
<dbReference type="PROSITE" id="PS50297">
    <property type="entry name" value="ANK_REP_REGION"/>
    <property type="match status" value="1"/>
</dbReference>
<accession>A2EGT1</accession>
<evidence type="ECO:0000313" key="3">
    <source>
        <dbReference type="Proteomes" id="UP000001542"/>
    </source>
</evidence>
<dbReference type="InParanoid" id="A2EGT1"/>
<proteinExistence type="predicted"/>
<dbReference type="VEuPathDB" id="TrichDB:TVAG_302560"/>
<dbReference type="PANTHER" id="PTHR44207:SF1">
    <property type="entry name" value="SURFACE ANTIGEN BSPA-LIKE"/>
    <property type="match status" value="1"/>
</dbReference>
<reference evidence="2" key="1">
    <citation type="submission" date="2006-10" db="EMBL/GenBank/DDBJ databases">
        <authorList>
            <person name="Amadeo P."/>
            <person name="Zhao Q."/>
            <person name="Wortman J."/>
            <person name="Fraser-Liggett C."/>
            <person name="Carlton J."/>
        </authorList>
    </citation>
    <scope>NUCLEOTIDE SEQUENCE</scope>
    <source>
        <strain evidence="2">G3</strain>
    </source>
</reference>
<protein>
    <submittedName>
        <fullName evidence="2">Ankyrin repeat protein, putative</fullName>
    </submittedName>
</protein>
<reference evidence="2" key="2">
    <citation type="journal article" date="2007" name="Science">
        <title>Draft genome sequence of the sexually transmitted pathogen Trichomonas vaginalis.</title>
        <authorList>
            <person name="Carlton J.M."/>
            <person name="Hirt R.P."/>
            <person name="Silva J.C."/>
            <person name="Delcher A.L."/>
            <person name="Schatz M."/>
            <person name="Zhao Q."/>
            <person name="Wortman J.R."/>
            <person name="Bidwell S.L."/>
            <person name="Alsmark U.C.M."/>
            <person name="Besteiro S."/>
            <person name="Sicheritz-Ponten T."/>
            <person name="Noel C.J."/>
            <person name="Dacks J.B."/>
            <person name="Foster P.G."/>
            <person name="Simillion C."/>
            <person name="Van de Peer Y."/>
            <person name="Miranda-Saavedra D."/>
            <person name="Barton G.J."/>
            <person name="Westrop G.D."/>
            <person name="Mueller S."/>
            <person name="Dessi D."/>
            <person name="Fiori P.L."/>
            <person name="Ren Q."/>
            <person name="Paulsen I."/>
            <person name="Zhang H."/>
            <person name="Bastida-Corcuera F.D."/>
            <person name="Simoes-Barbosa A."/>
            <person name="Brown M.T."/>
            <person name="Hayes R.D."/>
            <person name="Mukherjee M."/>
            <person name="Okumura C.Y."/>
            <person name="Schneider R."/>
            <person name="Smith A.J."/>
            <person name="Vanacova S."/>
            <person name="Villalvazo M."/>
            <person name="Haas B.J."/>
            <person name="Pertea M."/>
            <person name="Feldblyum T.V."/>
            <person name="Utterback T.R."/>
            <person name="Shu C.L."/>
            <person name="Osoegawa K."/>
            <person name="de Jong P.J."/>
            <person name="Hrdy I."/>
            <person name="Horvathova L."/>
            <person name="Zubacova Z."/>
            <person name="Dolezal P."/>
            <person name="Malik S.B."/>
            <person name="Logsdon J.M. Jr."/>
            <person name="Henze K."/>
            <person name="Gupta A."/>
            <person name="Wang C.C."/>
            <person name="Dunne R.L."/>
            <person name="Upcroft J.A."/>
            <person name="Upcroft P."/>
            <person name="White O."/>
            <person name="Salzberg S.L."/>
            <person name="Tang P."/>
            <person name="Chiu C.-H."/>
            <person name="Lee Y.-S."/>
            <person name="Embley T.M."/>
            <person name="Coombs G.H."/>
            <person name="Mottram J.C."/>
            <person name="Tachezy J."/>
            <person name="Fraser-Liggett C.M."/>
            <person name="Johnson P.J."/>
        </authorList>
    </citation>
    <scope>NUCLEOTIDE SEQUENCE [LARGE SCALE GENOMIC DNA]</scope>
    <source>
        <strain evidence="2">G3</strain>
    </source>
</reference>
<dbReference type="Proteomes" id="UP000001542">
    <property type="component" value="Unassembled WGS sequence"/>
</dbReference>
<organism evidence="2 3">
    <name type="scientific">Trichomonas vaginalis (strain ATCC PRA-98 / G3)</name>
    <dbReference type="NCBI Taxonomy" id="412133"/>
    <lineage>
        <taxon>Eukaryota</taxon>
        <taxon>Metamonada</taxon>
        <taxon>Parabasalia</taxon>
        <taxon>Trichomonadida</taxon>
        <taxon>Trichomonadidae</taxon>
        <taxon>Trichomonas</taxon>
    </lineage>
</organism>
<dbReference type="InterPro" id="IPR036770">
    <property type="entry name" value="Ankyrin_rpt-contain_sf"/>
</dbReference>
<dbReference type="KEGG" id="tva:4766067"/>
<dbReference type="InterPro" id="IPR002110">
    <property type="entry name" value="Ankyrin_rpt"/>
</dbReference>
<dbReference type="EMBL" id="DS113384">
    <property type="protein sequence ID" value="EAY08169.1"/>
    <property type="molecule type" value="Genomic_DNA"/>
</dbReference>